<evidence type="ECO:0000313" key="2">
    <source>
        <dbReference type="Proteomes" id="UP000016511"/>
    </source>
</evidence>
<dbReference type="InterPro" id="IPR036291">
    <property type="entry name" value="NAD(P)-bd_dom_sf"/>
</dbReference>
<evidence type="ECO:0008006" key="3">
    <source>
        <dbReference type="Google" id="ProtNLM"/>
    </source>
</evidence>
<sequence length="143" mass="16067">MKIEGIYNDVPRRRAKMEERKISVVVIGGGETGTPLLRQLAEAPFVKILGVADLDENAPGMMIAKEKGITATTDFMELVQKGNEVDIIIEVTGVPEVRERLRTYMQQSENHHTIIMHEMIAILMMSLSQGCLVNMKHGEIEYK</sequence>
<dbReference type="SUPFAM" id="SSF51735">
    <property type="entry name" value="NAD(P)-binding Rossmann-fold domains"/>
    <property type="match status" value="1"/>
</dbReference>
<keyword evidence="2" id="KW-1185">Reference proteome</keyword>
<dbReference type="eggNOG" id="COG4091">
    <property type="taxonomic scope" value="Bacteria"/>
</dbReference>
<dbReference type="Gene3D" id="3.40.50.720">
    <property type="entry name" value="NAD(P)-binding Rossmann-like Domain"/>
    <property type="match status" value="1"/>
</dbReference>
<comment type="caution">
    <text evidence="1">The sequence shown here is derived from an EMBL/GenBank/DDBJ whole genome shotgun (WGS) entry which is preliminary data.</text>
</comment>
<dbReference type="EMBL" id="AWSJ01000022">
    <property type="protein sequence ID" value="ERI11642.1"/>
    <property type="molecule type" value="Genomic_DNA"/>
</dbReference>
<dbReference type="PATRIC" id="fig|649747.3.peg.233"/>
<reference evidence="1 2" key="1">
    <citation type="submission" date="2013-08" db="EMBL/GenBank/DDBJ databases">
        <authorList>
            <person name="Weinstock G."/>
            <person name="Sodergren E."/>
            <person name="Wylie T."/>
            <person name="Fulton L."/>
            <person name="Fulton R."/>
            <person name="Fronick C."/>
            <person name="O'Laughlin M."/>
            <person name="Godfrey J."/>
            <person name="Miner T."/>
            <person name="Herter B."/>
            <person name="Appelbaum E."/>
            <person name="Cordes M."/>
            <person name="Lek S."/>
            <person name="Wollam A."/>
            <person name="Pepin K.H."/>
            <person name="Palsikar V.B."/>
            <person name="Mitreva M."/>
            <person name="Wilson R.K."/>
        </authorList>
    </citation>
    <scope>NUCLEOTIDE SEQUENCE [LARGE SCALE GENOMIC DNA]</scope>
    <source>
        <strain evidence="1 2">ATCC 12856</strain>
    </source>
</reference>
<evidence type="ECO:0000313" key="1">
    <source>
        <dbReference type="EMBL" id="ERI11642.1"/>
    </source>
</evidence>
<dbReference type="Proteomes" id="UP000016511">
    <property type="component" value="Unassembled WGS sequence"/>
</dbReference>
<dbReference type="HOGENOM" id="CLU_159390_0_0_9"/>
<accession>U1YHQ7</accession>
<dbReference type="AlphaFoldDB" id="U1YHQ7"/>
<proteinExistence type="predicted"/>
<gene>
    <name evidence="1" type="ORF">HMPREF0083_00260</name>
</gene>
<protein>
    <recommendedName>
        <fullName evidence="3">Oxidoreductase, NAD-binding domain protein</fullName>
    </recommendedName>
</protein>
<name>U1YHQ7_ANEAE</name>
<organism evidence="1 2">
    <name type="scientific">Aneurinibacillus aneurinilyticus ATCC 12856</name>
    <dbReference type="NCBI Taxonomy" id="649747"/>
    <lineage>
        <taxon>Bacteria</taxon>
        <taxon>Bacillati</taxon>
        <taxon>Bacillota</taxon>
        <taxon>Bacilli</taxon>
        <taxon>Bacillales</taxon>
        <taxon>Paenibacillaceae</taxon>
        <taxon>Aneurinibacillus group</taxon>
        <taxon>Aneurinibacillus</taxon>
    </lineage>
</organism>